<protein>
    <recommendedName>
        <fullName evidence="3">Phospho-2-dehydro-3-deoxyheptonate aldolase</fullName>
        <ecNumber evidence="3">2.5.1.54</ecNumber>
    </recommendedName>
</protein>
<dbReference type="RefSeq" id="WP_182434799.1">
    <property type="nucleotide sequence ID" value="NZ_BAAANW010000014.1"/>
</dbReference>
<dbReference type="Proteomes" id="UP001500350">
    <property type="component" value="Unassembled WGS sequence"/>
</dbReference>
<feature type="region of interest" description="Disordered" evidence="4">
    <location>
        <begin position="1"/>
        <end position="24"/>
    </location>
</feature>
<feature type="compositionally biased region" description="Polar residues" evidence="4">
    <location>
        <begin position="1"/>
        <end position="14"/>
    </location>
</feature>
<organism evidence="6 7">
    <name type="scientific">Dermacoccus profundi</name>
    <dbReference type="NCBI Taxonomy" id="322602"/>
    <lineage>
        <taxon>Bacteria</taxon>
        <taxon>Bacillati</taxon>
        <taxon>Actinomycetota</taxon>
        <taxon>Actinomycetes</taxon>
        <taxon>Micrococcales</taxon>
        <taxon>Dermacoccaceae</taxon>
        <taxon>Dermacoccus</taxon>
    </lineage>
</organism>
<proteinExistence type="inferred from homology"/>
<keyword evidence="3" id="KW-0057">Aromatic amino acid biosynthesis</keyword>
<keyword evidence="3" id="KW-0028">Amino-acid biosynthesis</keyword>
<comment type="caution">
    <text evidence="6">The sequence shown here is derived from an EMBL/GenBank/DDBJ whole genome shotgun (WGS) entry which is preliminary data.</text>
</comment>
<dbReference type="Gene3D" id="3.40.50.850">
    <property type="entry name" value="Isochorismatase-like"/>
    <property type="match status" value="1"/>
</dbReference>
<sequence length="605" mass="66125">MPTTSQSNRQQPVAGQQPRWEDPSLVTRIRDELAAMPPLVDLRSPSRLLAHLAEVAAGEKLVLQAGDCAEDPAECGPDDVDRKVVLVDVLGDVLAAISDRPVVRVGRIAGQFAKPRSAATERVGDTELPSYRGHIVNGPEFNQHARRPDPKRLLSAHRAASQVMRQLKAGPGRTNDPVLWTSHEALLLDYEVPMLRRDDRNRLVLASTHWPWIGERTRHIDSAHVHLLANVINPVACKVGPRMTVEDLLALCARLDPSRRPGRLTLIARLGAHVVGDRLPALVKAVHAAGHPAIWLCDPMHANTVATADGRKTRLVQTIVAEVTAFQAAVIAAGGTPGGLHLETTPNDVTECADTTIAMARVGDRYTTLCDPRLNALQAVSVVSTWRARKAVETGGGSMTGLTPITAYPLPTKATLPTNTVPWTIDPERAVLLIHDMQRYFLAPFPAEVRDPLVRNCARLRTRCADLGLPVTYTAQPGGMTEEQRGLLKDFWGPGMRVDPSDRLIVDELSPAPTDTVLTKWRYSAFFRSDLLTQMREQGRDQLILCGVYAHVGVLMTAVDAFTNDIQPFLVADALGDFSAEHHRMAIDYAAARAAMVTTTEEVLR</sequence>
<dbReference type="Gene3D" id="3.20.20.70">
    <property type="entry name" value="Aldolase class I"/>
    <property type="match status" value="1"/>
</dbReference>
<dbReference type="InterPro" id="IPR000868">
    <property type="entry name" value="Isochorismatase-like_dom"/>
</dbReference>
<dbReference type="PANTHER" id="PTHR21337">
    <property type="entry name" value="PHOSPHO-2-DEHYDRO-3-DEOXYHEPTONATE ALDOLASE 1, 2"/>
    <property type="match status" value="1"/>
</dbReference>
<evidence type="ECO:0000256" key="2">
    <source>
        <dbReference type="ARBA" id="ARBA00022679"/>
    </source>
</evidence>
<feature type="domain" description="Isochorismatase-like" evidence="5">
    <location>
        <begin position="431"/>
        <end position="602"/>
    </location>
</feature>
<evidence type="ECO:0000256" key="4">
    <source>
        <dbReference type="SAM" id="MobiDB-lite"/>
    </source>
</evidence>
<dbReference type="SUPFAM" id="SSF52499">
    <property type="entry name" value="Isochorismatase-like hydrolases"/>
    <property type="match status" value="1"/>
</dbReference>
<comment type="similarity">
    <text evidence="1 3">Belongs to the class-II DAHP synthase family.</text>
</comment>
<evidence type="ECO:0000256" key="3">
    <source>
        <dbReference type="RuleBase" id="RU363071"/>
    </source>
</evidence>
<accession>A0ABN2D7E4</accession>
<keyword evidence="7" id="KW-1185">Reference proteome</keyword>
<gene>
    <name evidence="6" type="ORF">GCM10009763_19430</name>
</gene>
<dbReference type="InterPro" id="IPR002480">
    <property type="entry name" value="DAHP_synth_2"/>
</dbReference>
<evidence type="ECO:0000259" key="5">
    <source>
        <dbReference type="Pfam" id="PF00857"/>
    </source>
</evidence>
<dbReference type="SUPFAM" id="SSF51569">
    <property type="entry name" value="Aldolase"/>
    <property type="match status" value="1"/>
</dbReference>
<dbReference type="PRINTS" id="PR01398">
    <property type="entry name" value="ISCHRISMTASE"/>
</dbReference>
<comment type="pathway">
    <text evidence="3">Metabolic intermediate biosynthesis; chorismate biosynthesis; chorismate from D-erythrose 4-phosphate and phosphoenolpyruvate: step 1/7.</text>
</comment>
<evidence type="ECO:0000256" key="1">
    <source>
        <dbReference type="ARBA" id="ARBA00008911"/>
    </source>
</evidence>
<dbReference type="EC" id="2.5.1.54" evidence="3"/>
<dbReference type="InterPro" id="IPR016291">
    <property type="entry name" value="Isochorismatase"/>
</dbReference>
<dbReference type="InterPro" id="IPR036380">
    <property type="entry name" value="Isochorismatase-like_sf"/>
</dbReference>
<dbReference type="Pfam" id="PF01474">
    <property type="entry name" value="DAHP_synth_2"/>
    <property type="match status" value="2"/>
</dbReference>
<dbReference type="PANTHER" id="PTHR21337:SF0">
    <property type="entry name" value="PHOSPHO-2-DEHYDRO-3-DEOXYHEPTONATE ALDOLASE"/>
    <property type="match status" value="1"/>
</dbReference>
<comment type="catalytic activity">
    <reaction evidence="3">
        <text>D-erythrose 4-phosphate + phosphoenolpyruvate + H2O = 7-phospho-2-dehydro-3-deoxy-D-arabino-heptonate + phosphate</text>
        <dbReference type="Rhea" id="RHEA:14717"/>
        <dbReference type="ChEBI" id="CHEBI:15377"/>
        <dbReference type="ChEBI" id="CHEBI:16897"/>
        <dbReference type="ChEBI" id="CHEBI:43474"/>
        <dbReference type="ChEBI" id="CHEBI:58394"/>
        <dbReference type="ChEBI" id="CHEBI:58702"/>
        <dbReference type="EC" id="2.5.1.54"/>
    </reaction>
</comment>
<name>A0ABN2D7E4_9MICO</name>
<keyword evidence="2 3" id="KW-0808">Transferase</keyword>
<evidence type="ECO:0000313" key="7">
    <source>
        <dbReference type="Proteomes" id="UP001500350"/>
    </source>
</evidence>
<reference evidence="6 7" key="1">
    <citation type="journal article" date="2019" name="Int. J. Syst. Evol. Microbiol.">
        <title>The Global Catalogue of Microorganisms (GCM) 10K type strain sequencing project: providing services to taxonomists for standard genome sequencing and annotation.</title>
        <authorList>
            <consortium name="The Broad Institute Genomics Platform"/>
            <consortium name="The Broad Institute Genome Sequencing Center for Infectious Disease"/>
            <person name="Wu L."/>
            <person name="Ma J."/>
        </authorList>
    </citation>
    <scope>NUCLEOTIDE SEQUENCE [LARGE SCALE GENOMIC DNA]</scope>
    <source>
        <strain evidence="6 7">JCM 14589</strain>
    </source>
</reference>
<dbReference type="EMBL" id="BAAANW010000014">
    <property type="protein sequence ID" value="GAA1571733.1"/>
    <property type="molecule type" value="Genomic_DNA"/>
</dbReference>
<dbReference type="InterPro" id="IPR013785">
    <property type="entry name" value="Aldolase_TIM"/>
</dbReference>
<evidence type="ECO:0000313" key="6">
    <source>
        <dbReference type="EMBL" id="GAA1571733.1"/>
    </source>
</evidence>
<dbReference type="Pfam" id="PF00857">
    <property type="entry name" value="Isochorismatase"/>
    <property type="match status" value="1"/>
</dbReference>